<evidence type="ECO:0000256" key="3">
    <source>
        <dbReference type="ARBA" id="ARBA00023125"/>
    </source>
</evidence>
<dbReference type="InterPro" id="IPR014284">
    <property type="entry name" value="RNA_pol_sigma-70_dom"/>
</dbReference>
<dbReference type="InterPro" id="IPR007630">
    <property type="entry name" value="RNA_pol_sigma70_r4"/>
</dbReference>
<evidence type="ECO:0000256" key="1">
    <source>
        <dbReference type="ARBA" id="ARBA00023015"/>
    </source>
</evidence>
<dbReference type="GO" id="GO:0006352">
    <property type="term" value="P:DNA-templated transcription initiation"/>
    <property type="evidence" value="ECO:0007669"/>
    <property type="project" value="InterPro"/>
</dbReference>
<keyword evidence="4" id="KW-0804">Transcription</keyword>
<evidence type="ECO:0000256" key="4">
    <source>
        <dbReference type="ARBA" id="ARBA00023163"/>
    </source>
</evidence>
<dbReference type="Proteomes" id="UP000283497">
    <property type="component" value="Unassembled WGS sequence"/>
</dbReference>
<dbReference type="EMBL" id="QRNJ01000038">
    <property type="protein sequence ID" value="RHK38133.1"/>
    <property type="molecule type" value="Genomic_DNA"/>
</dbReference>
<dbReference type="Pfam" id="PF04545">
    <property type="entry name" value="Sigma70_r4"/>
    <property type="match status" value="1"/>
</dbReference>
<comment type="caution">
    <text evidence="7">The sequence shown here is derived from an EMBL/GenBank/DDBJ whole genome shotgun (WGS) entry which is preliminary data.</text>
</comment>
<dbReference type="InterPro" id="IPR000943">
    <property type="entry name" value="RNA_pol_sigma70"/>
</dbReference>
<dbReference type="PANTHER" id="PTHR30603:SF47">
    <property type="entry name" value="RNA POLYMERASE SIGMA FACTOR SIGD, CHLOROPLASTIC"/>
    <property type="match status" value="1"/>
</dbReference>
<dbReference type="GO" id="GO:0003677">
    <property type="term" value="F:DNA binding"/>
    <property type="evidence" value="ECO:0007669"/>
    <property type="project" value="UniProtKB-KW"/>
</dbReference>
<keyword evidence="2" id="KW-0731">Sigma factor</keyword>
<dbReference type="InterPro" id="IPR013325">
    <property type="entry name" value="RNA_pol_sigma_r2"/>
</dbReference>
<reference evidence="7 8" key="1">
    <citation type="submission" date="2018-08" db="EMBL/GenBank/DDBJ databases">
        <title>A genome reference for cultivated species of the human gut microbiota.</title>
        <authorList>
            <person name="Zou Y."/>
            <person name="Xue W."/>
            <person name="Luo G."/>
        </authorList>
    </citation>
    <scope>NUCLEOTIDE SEQUENCE [LARGE SCALE GENOMIC DNA]</scope>
    <source>
        <strain evidence="7 8">AF45-14BH</strain>
    </source>
</reference>
<keyword evidence="3" id="KW-0238">DNA-binding</keyword>
<dbReference type="SUPFAM" id="SSF88659">
    <property type="entry name" value="Sigma3 and sigma4 domains of RNA polymerase sigma factors"/>
    <property type="match status" value="2"/>
</dbReference>
<proteinExistence type="predicted"/>
<dbReference type="CDD" id="cd06171">
    <property type="entry name" value="Sigma70_r4"/>
    <property type="match status" value="1"/>
</dbReference>
<gene>
    <name evidence="7" type="ORF">DW068_10110</name>
</gene>
<dbReference type="GO" id="GO:0016987">
    <property type="term" value="F:sigma factor activity"/>
    <property type="evidence" value="ECO:0007669"/>
    <property type="project" value="UniProtKB-KW"/>
</dbReference>
<organism evidence="7 8">
    <name type="scientific">Anaerobutyricum hallii</name>
    <dbReference type="NCBI Taxonomy" id="39488"/>
    <lineage>
        <taxon>Bacteria</taxon>
        <taxon>Bacillati</taxon>
        <taxon>Bacillota</taxon>
        <taxon>Clostridia</taxon>
        <taxon>Lachnospirales</taxon>
        <taxon>Lachnospiraceae</taxon>
        <taxon>Anaerobutyricum</taxon>
    </lineage>
</organism>
<dbReference type="Pfam" id="PF04542">
    <property type="entry name" value="Sigma70_r2"/>
    <property type="match status" value="1"/>
</dbReference>
<evidence type="ECO:0000259" key="5">
    <source>
        <dbReference type="Pfam" id="PF04542"/>
    </source>
</evidence>
<dbReference type="InterPro" id="IPR036388">
    <property type="entry name" value="WH-like_DNA-bd_sf"/>
</dbReference>
<dbReference type="InterPro" id="IPR050239">
    <property type="entry name" value="Sigma-70_RNA_pol_init_factors"/>
</dbReference>
<dbReference type="AlphaFoldDB" id="A0A415G667"/>
<keyword evidence="1" id="KW-0805">Transcription regulation</keyword>
<evidence type="ECO:0000313" key="7">
    <source>
        <dbReference type="EMBL" id="RHK38133.1"/>
    </source>
</evidence>
<evidence type="ECO:0000256" key="2">
    <source>
        <dbReference type="ARBA" id="ARBA00023082"/>
    </source>
</evidence>
<evidence type="ECO:0000313" key="8">
    <source>
        <dbReference type="Proteomes" id="UP000283497"/>
    </source>
</evidence>
<dbReference type="InterPro" id="IPR007627">
    <property type="entry name" value="RNA_pol_sigma70_r2"/>
</dbReference>
<feature type="domain" description="RNA polymerase sigma-70 region 2" evidence="5">
    <location>
        <begin position="53"/>
        <end position="116"/>
    </location>
</feature>
<dbReference type="Gene3D" id="1.20.120.1810">
    <property type="match status" value="1"/>
</dbReference>
<dbReference type="NCBIfam" id="TIGR02937">
    <property type="entry name" value="sigma70-ECF"/>
    <property type="match status" value="1"/>
</dbReference>
<dbReference type="InterPro" id="IPR013324">
    <property type="entry name" value="RNA_pol_sigma_r3/r4-like"/>
</dbReference>
<accession>A0A415G667</accession>
<evidence type="ECO:0000259" key="6">
    <source>
        <dbReference type="Pfam" id="PF04545"/>
    </source>
</evidence>
<dbReference type="PRINTS" id="PR00046">
    <property type="entry name" value="SIGMA70FCT"/>
</dbReference>
<sequence>MKRSITQKNSRSHNWIGRTDRDFLALGGETMTNEQIVIRIKAGIDVAKNMLTLWEENQALIKMIVKQYDKGETEDLMQEAYIGLCDAVDGYKPEMGVKFMSYAPYRIKTRVRRYLFANNPFGVPEYMQELIKKDRRMTAAFLQQLGRNPTDRERMKNLHLTRKQLESLDKAKDMRLGSMDTPTGEDENGTLYDITEGCAGIEDAAIDDMVLNDLNATLWGMVDSLPKQEAAAIRGRFQKNLTYQQCGDMIGITRDRARSVEAKGLRTLRHPKNSNKLKPFLDGYEVIRAEGIKGTGVGRFENTWTSATERVALGIGSSFRE</sequence>
<name>A0A415G667_9FIRM</name>
<dbReference type="SUPFAM" id="SSF88946">
    <property type="entry name" value="Sigma2 domain of RNA polymerase sigma factors"/>
    <property type="match status" value="1"/>
</dbReference>
<dbReference type="Gene3D" id="1.10.10.10">
    <property type="entry name" value="Winged helix-like DNA-binding domain superfamily/Winged helix DNA-binding domain"/>
    <property type="match status" value="2"/>
</dbReference>
<dbReference type="PANTHER" id="PTHR30603">
    <property type="entry name" value="RNA POLYMERASE SIGMA FACTOR RPO"/>
    <property type="match status" value="1"/>
</dbReference>
<protein>
    <submittedName>
        <fullName evidence="7">RNA polymerase subunit sigma-70</fullName>
    </submittedName>
</protein>
<feature type="domain" description="RNA polymerase sigma-70 region 4" evidence="6">
    <location>
        <begin position="223"/>
        <end position="270"/>
    </location>
</feature>